<dbReference type="GeneID" id="95516763"/>
<reference evidence="2 3" key="1">
    <citation type="submission" date="2016-10" db="EMBL/GenBank/DDBJ databases">
        <authorList>
            <person name="de Groot N.N."/>
        </authorList>
    </citation>
    <scope>NUCLEOTIDE SEQUENCE [LARGE SCALE GENOMIC DNA]</scope>
    <source>
        <strain evidence="2 3">DSM 40306</strain>
    </source>
</reference>
<name>A0A1H4MBY6_9ACTN</name>
<organism evidence="2 3">
    <name type="scientific">Streptomyces misionensis</name>
    <dbReference type="NCBI Taxonomy" id="67331"/>
    <lineage>
        <taxon>Bacteria</taxon>
        <taxon>Bacillati</taxon>
        <taxon>Actinomycetota</taxon>
        <taxon>Actinomycetes</taxon>
        <taxon>Kitasatosporales</taxon>
        <taxon>Streptomycetaceae</taxon>
        <taxon>Streptomyces</taxon>
    </lineage>
</organism>
<evidence type="ECO:0000313" key="3">
    <source>
        <dbReference type="Proteomes" id="UP000182375"/>
    </source>
</evidence>
<gene>
    <name evidence="2" type="ORF">SAMN04490357_0428</name>
</gene>
<evidence type="ECO:0000313" key="2">
    <source>
        <dbReference type="EMBL" id="SEB80244.1"/>
    </source>
</evidence>
<evidence type="ECO:0000256" key="1">
    <source>
        <dbReference type="SAM" id="MobiDB-lite"/>
    </source>
</evidence>
<protein>
    <submittedName>
        <fullName evidence="2">Uncharacterized protein</fullName>
    </submittedName>
</protein>
<sequence>MSSLSKRFNTIPEDRPPYGLSSVGRQAVDGVQALFGDASAFEALPRRRRHARDHL</sequence>
<dbReference type="STRING" id="67331.SAMN04490357_0428"/>
<dbReference type="Proteomes" id="UP000182375">
    <property type="component" value="Unassembled WGS sequence"/>
</dbReference>
<accession>A0A1H4MBY6</accession>
<dbReference type="AlphaFoldDB" id="A0A1H4MBY6"/>
<dbReference type="EMBL" id="FNTD01000004">
    <property type="protein sequence ID" value="SEB80244.1"/>
    <property type="molecule type" value="Genomic_DNA"/>
</dbReference>
<feature type="region of interest" description="Disordered" evidence="1">
    <location>
        <begin position="1"/>
        <end position="20"/>
    </location>
</feature>
<proteinExistence type="predicted"/>
<dbReference type="RefSeq" id="WP_167381365.1">
    <property type="nucleotide sequence ID" value="NZ_FNTD01000004.1"/>
</dbReference>